<dbReference type="EMBL" id="CAJPVJ010001205">
    <property type="protein sequence ID" value="CAG2164275.1"/>
    <property type="molecule type" value="Genomic_DNA"/>
</dbReference>
<sequence length="202" mass="24038">ITSKDIYRTVKSVLVNQLVIYLGFYFFAYSTLLRHEYKSCAINYWRFLLQFLFCSAIQEIGFYYTHRLLHFNKIYKYIHSKHHKWTIPTAMASVYCHPFEHLISNIAPILLGPQLLSSHLAFLWFWLAMSTLYSVHTHSGFHLPLTFSPQFHDYHHSHPTQNFGTSGLLDSFHQTDTLFKKSKESQRNKIFLTFRTPYEVFK</sequence>
<feature type="transmembrane region" description="Helical" evidence="5">
    <location>
        <begin position="12"/>
        <end position="32"/>
    </location>
</feature>
<organism evidence="7">
    <name type="scientific">Oppiella nova</name>
    <dbReference type="NCBI Taxonomy" id="334625"/>
    <lineage>
        <taxon>Eukaryota</taxon>
        <taxon>Metazoa</taxon>
        <taxon>Ecdysozoa</taxon>
        <taxon>Arthropoda</taxon>
        <taxon>Chelicerata</taxon>
        <taxon>Arachnida</taxon>
        <taxon>Acari</taxon>
        <taxon>Acariformes</taxon>
        <taxon>Sarcoptiformes</taxon>
        <taxon>Oribatida</taxon>
        <taxon>Brachypylina</taxon>
        <taxon>Oppioidea</taxon>
        <taxon>Oppiidae</taxon>
        <taxon>Oppiella</taxon>
    </lineage>
</organism>
<dbReference type="EMBL" id="OC916030">
    <property type="protein sequence ID" value="CAD7642882.1"/>
    <property type="molecule type" value="Genomic_DNA"/>
</dbReference>
<evidence type="ECO:0000256" key="5">
    <source>
        <dbReference type="SAM" id="Phobius"/>
    </source>
</evidence>
<evidence type="ECO:0000313" key="7">
    <source>
        <dbReference type="EMBL" id="CAD7642882.1"/>
    </source>
</evidence>
<evidence type="ECO:0000256" key="4">
    <source>
        <dbReference type="ARBA" id="ARBA00023136"/>
    </source>
</evidence>
<name>A0A7R9QEN3_9ACAR</name>
<dbReference type="Pfam" id="PF04116">
    <property type="entry name" value="FA_hydroxylase"/>
    <property type="match status" value="1"/>
</dbReference>
<feature type="non-terminal residue" evidence="7">
    <location>
        <position position="202"/>
    </location>
</feature>
<evidence type="ECO:0000256" key="2">
    <source>
        <dbReference type="ARBA" id="ARBA00022692"/>
    </source>
</evidence>
<protein>
    <recommendedName>
        <fullName evidence="6">Fatty acid hydroxylase domain-containing protein</fullName>
    </recommendedName>
</protein>
<evidence type="ECO:0000259" key="6">
    <source>
        <dbReference type="Pfam" id="PF04116"/>
    </source>
</evidence>
<keyword evidence="4 5" id="KW-0472">Membrane</keyword>
<dbReference type="InterPro" id="IPR006694">
    <property type="entry name" value="Fatty_acid_hydroxylase"/>
</dbReference>
<dbReference type="GO" id="GO:0008610">
    <property type="term" value="P:lipid biosynthetic process"/>
    <property type="evidence" value="ECO:0007669"/>
    <property type="project" value="InterPro"/>
</dbReference>
<keyword evidence="2 5" id="KW-0812">Transmembrane</keyword>
<dbReference type="OrthoDB" id="408954at2759"/>
<feature type="transmembrane region" description="Helical" evidence="5">
    <location>
        <begin position="44"/>
        <end position="64"/>
    </location>
</feature>
<evidence type="ECO:0000256" key="3">
    <source>
        <dbReference type="ARBA" id="ARBA00022989"/>
    </source>
</evidence>
<comment type="subcellular location">
    <subcellularLocation>
        <location evidence="1">Membrane</location>
    </subcellularLocation>
</comment>
<dbReference type="AlphaFoldDB" id="A0A7R9QEN3"/>
<keyword evidence="8" id="KW-1185">Reference proteome</keyword>
<dbReference type="PANTHER" id="PTHR11863">
    <property type="entry name" value="STEROL DESATURASE"/>
    <property type="match status" value="1"/>
</dbReference>
<accession>A0A7R9QEN3</accession>
<dbReference type="Proteomes" id="UP000728032">
    <property type="component" value="Unassembled WGS sequence"/>
</dbReference>
<dbReference type="GO" id="GO:0005506">
    <property type="term" value="F:iron ion binding"/>
    <property type="evidence" value="ECO:0007669"/>
    <property type="project" value="InterPro"/>
</dbReference>
<reference evidence="7" key="1">
    <citation type="submission" date="2020-11" db="EMBL/GenBank/DDBJ databases">
        <authorList>
            <person name="Tran Van P."/>
        </authorList>
    </citation>
    <scope>NUCLEOTIDE SEQUENCE</scope>
</reference>
<dbReference type="GO" id="GO:0016020">
    <property type="term" value="C:membrane"/>
    <property type="evidence" value="ECO:0007669"/>
    <property type="project" value="UniProtKB-SubCell"/>
</dbReference>
<dbReference type="InterPro" id="IPR050307">
    <property type="entry name" value="Sterol_Desaturase_Related"/>
</dbReference>
<feature type="domain" description="Fatty acid hydroxylase" evidence="6">
    <location>
        <begin position="51"/>
        <end position="175"/>
    </location>
</feature>
<keyword evidence="3 5" id="KW-1133">Transmembrane helix</keyword>
<evidence type="ECO:0000313" key="8">
    <source>
        <dbReference type="Proteomes" id="UP000728032"/>
    </source>
</evidence>
<evidence type="ECO:0000256" key="1">
    <source>
        <dbReference type="ARBA" id="ARBA00004370"/>
    </source>
</evidence>
<gene>
    <name evidence="7" type="ORF">ONB1V03_LOCUS3831</name>
</gene>
<proteinExistence type="predicted"/>
<dbReference type="GO" id="GO:0016491">
    <property type="term" value="F:oxidoreductase activity"/>
    <property type="evidence" value="ECO:0007669"/>
    <property type="project" value="InterPro"/>
</dbReference>